<protein>
    <submittedName>
        <fullName evidence="2">Uncharacterized protein</fullName>
    </submittedName>
</protein>
<comment type="caution">
    <text evidence="2">The sequence shown here is derived from an EMBL/GenBank/DDBJ whole genome shotgun (WGS) entry which is preliminary data.</text>
</comment>
<proteinExistence type="predicted"/>
<organism evidence="2 3">
    <name type="scientific">Phaseolus coccineus</name>
    <name type="common">Scarlet runner bean</name>
    <name type="synonym">Phaseolus multiflorus</name>
    <dbReference type="NCBI Taxonomy" id="3886"/>
    <lineage>
        <taxon>Eukaryota</taxon>
        <taxon>Viridiplantae</taxon>
        <taxon>Streptophyta</taxon>
        <taxon>Embryophyta</taxon>
        <taxon>Tracheophyta</taxon>
        <taxon>Spermatophyta</taxon>
        <taxon>Magnoliopsida</taxon>
        <taxon>eudicotyledons</taxon>
        <taxon>Gunneridae</taxon>
        <taxon>Pentapetalae</taxon>
        <taxon>rosids</taxon>
        <taxon>fabids</taxon>
        <taxon>Fabales</taxon>
        <taxon>Fabaceae</taxon>
        <taxon>Papilionoideae</taxon>
        <taxon>50 kb inversion clade</taxon>
        <taxon>NPAAA clade</taxon>
        <taxon>indigoferoid/millettioid clade</taxon>
        <taxon>Phaseoleae</taxon>
        <taxon>Phaseolus</taxon>
    </lineage>
</organism>
<keyword evidence="3" id="KW-1185">Reference proteome</keyword>
<reference evidence="2 3" key="1">
    <citation type="submission" date="2024-01" db="EMBL/GenBank/DDBJ databases">
        <title>The genomes of 5 underutilized Papilionoideae crops provide insights into root nodulation and disease resistanc.</title>
        <authorList>
            <person name="Jiang F."/>
        </authorList>
    </citation>
    <scope>NUCLEOTIDE SEQUENCE [LARGE SCALE GENOMIC DNA]</scope>
    <source>
        <strain evidence="2">JINMINGXINNONG_FW02</strain>
        <tissue evidence="2">Leaves</tissue>
    </source>
</reference>
<accession>A0AAN9LHS8</accession>
<gene>
    <name evidence="2" type="ORF">VNO80_26327</name>
</gene>
<name>A0AAN9LHS8_PHACN</name>
<evidence type="ECO:0000256" key="1">
    <source>
        <dbReference type="SAM" id="SignalP"/>
    </source>
</evidence>
<sequence>MVITGLVLWLVKGLYAAQHLRDRIGIRRRNSRFWVVQSVPIAGLQAHPSVLAFSPSLSIDLSFRQPSELILGSESSGYRYGYQTVSMSSDYGTFSFNSKPWLRIVPQCRGELAACCHHEGLHGSVSWCCGCSVSNRSQDRNAILFFLKMCYLSLSFPTSLTHLVWPVLVACMSILGVMQMQLSRLPVLQLLSLPRVVEAAGVSLILGEEKVVGFCEVGAGVAEWAVLY</sequence>
<keyword evidence="1" id="KW-0732">Signal</keyword>
<feature type="chain" id="PRO_5043041998" evidence="1">
    <location>
        <begin position="17"/>
        <end position="228"/>
    </location>
</feature>
<dbReference type="EMBL" id="JAYMYR010000010">
    <property type="protein sequence ID" value="KAK7334567.1"/>
    <property type="molecule type" value="Genomic_DNA"/>
</dbReference>
<dbReference type="AlphaFoldDB" id="A0AAN9LHS8"/>
<feature type="signal peptide" evidence="1">
    <location>
        <begin position="1"/>
        <end position="16"/>
    </location>
</feature>
<evidence type="ECO:0000313" key="2">
    <source>
        <dbReference type="EMBL" id="KAK7334567.1"/>
    </source>
</evidence>
<dbReference type="Proteomes" id="UP001374584">
    <property type="component" value="Unassembled WGS sequence"/>
</dbReference>
<evidence type="ECO:0000313" key="3">
    <source>
        <dbReference type="Proteomes" id="UP001374584"/>
    </source>
</evidence>